<dbReference type="GO" id="GO:0004519">
    <property type="term" value="F:endonuclease activity"/>
    <property type="evidence" value="ECO:0007669"/>
    <property type="project" value="UniProtKB-KW"/>
</dbReference>
<keyword evidence="5" id="KW-1185">Reference proteome</keyword>
<evidence type="ECO:0000313" key="5">
    <source>
        <dbReference type="Proteomes" id="UP000033956"/>
    </source>
</evidence>
<comment type="caution">
    <text evidence="4">The sequence shown here is derived from an EMBL/GenBank/DDBJ whole genome shotgun (WGS) entry which is preliminary data.</text>
</comment>
<dbReference type="OrthoDB" id="3261064at2"/>
<dbReference type="InterPro" id="IPR003615">
    <property type="entry name" value="HNH_nuc"/>
</dbReference>
<proteinExistence type="inferred from homology"/>
<dbReference type="SMART" id="SM00507">
    <property type="entry name" value="HNHc"/>
    <property type="match status" value="1"/>
</dbReference>
<evidence type="ECO:0000313" key="4">
    <source>
        <dbReference type="EMBL" id="KJL44801.1"/>
    </source>
</evidence>
<dbReference type="Pfam" id="PF02720">
    <property type="entry name" value="DUF222"/>
    <property type="match status" value="1"/>
</dbReference>
<dbReference type="AlphaFoldDB" id="A0A0M2HKA4"/>
<feature type="domain" description="HNH nuclease" evidence="3">
    <location>
        <begin position="395"/>
        <end position="446"/>
    </location>
</feature>
<organism evidence="4 5">
    <name type="scientific">Microbacterium terrae</name>
    <dbReference type="NCBI Taxonomy" id="69369"/>
    <lineage>
        <taxon>Bacteria</taxon>
        <taxon>Bacillati</taxon>
        <taxon>Actinomycetota</taxon>
        <taxon>Actinomycetes</taxon>
        <taxon>Micrococcales</taxon>
        <taxon>Microbacteriaceae</taxon>
        <taxon>Microbacterium</taxon>
    </lineage>
</organism>
<accession>A0A0M2HKA4</accession>
<dbReference type="EMBL" id="JYIZ01000029">
    <property type="protein sequence ID" value="KJL44801.1"/>
    <property type="molecule type" value="Genomic_DNA"/>
</dbReference>
<dbReference type="PATRIC" id="fig|92835.4.peg.465"/>
<keyword evidence="4" id="KW-0255">Endonuclease</keyword>
<sequence>MFLDPSDLPDDVTSSSESRHSGNDDWGTGEAFEPLDDLSLVTEVADMMAVFAAERFVRIDAMRRSAVADAARYGGACVEIVERSVRLELAAALRLTESTAARLLHLAEALVGRYRIALESLWGARMTDRHAEAIVDAFEQREERLRDELLPVAVCLAEKLPLGSFRRALRKLIEAESEATLAERFASAITRRRVVVDQPEEGMAWLHALVPAVEAQASSARLTAMAKVFAADPAETRTLDQIRADILCDLLVEGDTAIHPDGARGIRATVSVTVPVLALLDAEAGERTRADGGAESAAGVARADGVVARTVGADRAGAAEAGDRIESDRRIGDSTSGGARRALSSAWVEGLGPIPIDVARDLCAGADGWMRVLTHPETGVVLSVGRTQYAPPPAMRRLAKWRADRCMAPGCGIPAARCELDHTIAWEHGGETSLDNLAPLCKGHHTVKHHGGWTVKQVDGAGAIEWTSPHGRRYVVEPERRVPMFRPSREPAPF</sequence>
<keyword evidence="4" id="KW-0540">Nuclease</keyword>
<dbReference type="CDD" id="cd00085">
    <property type="entry name" value="HNHc"/>
    <property type="match status" value="1"/>
</dbReference>
<dbReference type="GO" id="GO:0008270">
    <property type="term" value="F:zinc ion binding"/>
    <property type="evidence" value="ECO:0007669"/>
    <property type="project" value="InterPro"/>
</dbReference>
<feature type="region of interest" description="Disordered" evidence="2">
    <location>
        <begin position="1"/>
        <end position="30"/>
    </location>
</feature>
<dbReference type="Gene3D" id="1.10.30.50">
    <property type="match status" value="1"/>
</dbReference>
<comment type="similarity">
    <text evidence="1">Belongs to the Rv1128c/1148c/1588c/1702c/1945/3466 family.</text>
</comment>
<keyword evidence="4" id="KW-0378">Hydrolase</keyword>
<reference evidence="4 5" key="1">
    <citation type="submission" date="2015-02" db="EMBL/GenBank/DDBJ databases">
        <title>Draft genome sequences of ten Microbacterium spp. with emphasis on heavy metal contaminated environments.</title>
        <authorList>
            <person name="Corretto E."/>
        </authorList>
    </citation>
    <scope>NUCLEOTIDE SEQUENCE [LARGE SCALE GENOMIC DNA]</scope>
    <source>
        <strain evidence="4 5">DSM 12510</strain>
    </source>
</reference>
<dbReference type="GO" id="GO:0003676">
    <property type="term" value="F:nucleic acid binding"/>
    <property type="evidence" value="ECO:0007669"/>
    <property type="project" value="InterPro"/>
</dbReference>
<evidence type="ECO:0000256" key="1">
    <source>
        <dbReference type="ARBA" id="ARBA00023450"/>
    </source>
</evidence>
<evidence type="ECO:0000259" key="3">
    <source>
        <dbReference type="SMART" id="SM00507"/>
    </source>
</evidence>
<protein>
    <submittedName>
        <fullName evidence="4">HNH endonuclease</fullName>
    </submittedName>
</protein>
<dbReference type="InterPro" id="IPR003870">
    <property type="entry name" value="DUF222"/>
</dbReference>
<dbReference type="InterPro" id="IPR002711">
    <property type="entry name" value="HNH"/>
</dbReference>
<evidence type="ECO:0000256" key="2">
    <source>
        <dbReference type="SAM" id="MobiDB-lite"/>
    </source>
</evidence>
<gene>
    <name evidence="4" type="ORF">RS81_00454</name>
</gene>
<dbReference type="Proteomes" id="UP000033956">
    <property type="component" value="Unassembled WGS sequence"/>
</dbReference>
<name>A0A0M2HKA4_9MICO</name>
<dbReference type="Pfam" id="PF01844">
    <property type="entry name" value="HNH"/>
    <property type="match status" value="1"/>
</dbReference>
<dbReference type="STRING" id="92835.RS81_00454"/>